<organism evidence="1 2">
    <name type="scientific">Chitinophaga hostae</name>
    <dbReference type="NCBI Taxonomy" id="2831022"/>
    <lineage>
        <taxon>Bacteria</taxon>
        <taxon>Pseudomonadati</taxon>
        <taxon>Bacteroidota</taxon>
        <taxon>Chitinophagia</taxon>
        <taxon>Chitinophagales</taxon>
        <taxon>Chitinophagaceae</taxon>
        <taxon>Chitinophaga</taxon>
    </lineage>
</organism>
<comment type="caution">
    <text evidence="1">The sequence shown here is derived from an EMBL/GenBank/DDBJ whole genome shotgun (WGS) entry which is preliminary data.</text>
</comment>
<dbReference type="RefSeq" id="WP_211976327.1">
    <property type="nucleotide sequence ID" value="NZ_CBFHAM010000093.1"/>
</dbReference>
<dbReference type="EMBL" id="JAGTXB010000020">
    <property type="protein sequence ID" value="MBS0031189.1"/>
    <property type="molecule type" value="Genomic_DNA"/>
</dbReference>
<evidence type="ECO:0000313" key="1">
    <source>
        <dbReference type="EMBL" id="MBS0031189.1"/>
    </source>
</evidence>
<keyword evidence="2" id="KW-1185">Reference proteome</keyword>
<evidence type="ECO:0000313" key="2">
    <source>
        <dbReference type="Proteomes" id="UP000676386"/>
    </source>
</evidence>
<name>A0ABS5J7J8_9BACT</name>
<proteinExistence type="predicted"/>
<sequence length="552" mass="62859">MKYHNPVAVLERMNGKAIDPTDTAAVALLRKKMLAELELTADKVLQVAGEWWSKNDLLVFFDRLQSPAELHFHQEINNDPVLSQFLETGTMAGLFADKALYKDNSFLSFIAPFYEPLFTAAVLTGLQQRQVTVLQYLFGNPLLIPGEQVKRSYDKIFRFLGEQYTALENLRLVMERDRRTFLWKEEAGPYVSYTQVKLLNALPDVFMEWRSSYGILMINVALVLSSIGERKIALGILEDVQRLKSTAHVQENATHFISYVKEAMKTGIEIFGEHNTPFDKLLARWNLSRDGLLRIAVAIFIMVVIGIGSRYEKERHPAELYYSTADQSPFGGSRTYWTMQYLLSQLESNTVDRAVTIKGHTGTVIPKTGDDLYGPQLMAALGEQGDVGKFFTEPRYDAGRPVLKEDSTFTDPQHRQSLCVFNRVEAGLITIIQTPDSFYSRYVSAHDSVFVPLPLALSQVYFYLGLYWSPEWSAAAAMKYVPDYRAKGFFLLPYFNSVSFLRQSRMQFVLDSNYWKTSNRYMPVEISLSGAQQLQLKRLSDNVNGTDIKIGE</sequence>
<reference evidence="1 2" key="1">
    <citation type="submission" date="2021-04" db="EMBL/GenBank/DDBJ databases">
        <title>Chitinophaga sp. nov., isolated from the rhizosphere soil.</title>
        <authorList>
            <person name="He S."/>
        </authorList>
    </citation>
    <scope>NUCLEOTIDE SEQUENCE [LARGE SCALE GENOMIC DNA]</scope>
    <source>
        <strain evidence="1 2">2R12</strain>
    </source>
</reference>
<accession>A0ABS5J7J8</accession>
<protein>
    <submittedName>
        <fullName evidence="1">Uncharacterized protein</fullName>
    </submittedName>
</protein>
<dbReference type="Proteomes" id="UP000676386">
    <property type="component" value="Unassembled WGS sequence"/>
</dbReference>
<gene>
    <name evidence="1" type="ORF">KE626_27925</name>
</gene>